<organism evidence="1 2">
    <name type="scientific">Bauhinia variegata</name>
    <name type="common">Purple orchid tree</name>
    <name type="synonym">Phanera variegata</name>
    <dbReference type="NCBI Taxonomy" id="167791"/>
    <lineage>
        <taxon>Eukaryota</taxon>
        <taxon>Viridiplantae</taxon>
        <taxon>Streptophyta</taxon>
        <taxon>Embryophyta</taxon>
        <taxon>Tracheophyta</taxon>
        <taxon>Spermatophyta</taxon>
        <taxon>Magnoliopsida</taxon>
        <taxon>eudicotyledons</taxon>
        <taxon>Gunneridae</taxon>
        <taxon>Pentapetalae</taxon>
        <taxon>rosids</taxon>
        <taxon>fabids</taxon>
        <taxon>Fabales</taxon>
        <taxon>Fabaceae</taxon>
        <taxon>Cercidoideae</taxon>
        <taxon>Cercideae</taxon>
        <taxon>Bauhiniinae</taxon>
        <taxon>Bauhinia</taxon>
    </lineage>
</organism>
<evidence type="ECO:0000313" key="1">
    <source>
        <dbReference type="EMBL" id="KAI4332291.1"/>
    </source>
</evidence>
<accession>A0ACB9N8H9</accession>
<sequence>MSKEFQALGANHTWDLVKLPKRKKHISCKWVYKIKHKANGSVECYKAHLAALSFTCGHGLNNTQFKTPTGVLRLCYKISDTLSFPVITAHFEGGNLKLSTINAYVEVSEDVWCLAFSRIDNGAILGNQAQAEILFHYDIQNKAIALRLSELGSGPYEEARPGPGKGA</sequence>
<protein>
    <submittedName>
        <fullName evidence="1">Uncharacterized protein</fullName>
    </submittedName>
</protein>
<keyword evidence="2" id="KW-1185">Reference proteome</keyword>
<evidence type="ECO:0000313" key="2">
    <source>
        <dbReference type="Proteomes" id="UP000828941"/>
    </source>
</evidence>
<comment type="caution">
    <text evidence="1">The sequence shown here is derived from an EMBL/GenBank/DDBJ whole genome shotgun (WGS) entry which is preliminary data.</text>
</comment>
<reference evidence="1 2" key="1">
    <citation type="journal article" date="2022" name="DNA Res.">
        <title>Chromosomal-level genome assembly of the orchid tree Bauhinia variegata (Leguminosae; Cercidoideae) supports the allotetraploid origin hypothesis of Bauhinia.</title>
        <authorList>
            <person name="Zhong Y."/>
            <person name="Chen Y."/>
            <person name="Zheng D."/>
            <person name="Pang J."/>
            <person name="Liu Y."/>
            <person name="Luo S."/>
            <person name="Meng S."/>
            <person name="Qian L."/>
            <person name="Wei D."/>
            <person name="Dai S."/>
            <person name="Zhou R."/>
        </authorList>
    </citation>
    <scope>NUCLEOTIDE SEQUENCE [LARGE SCALE GENOMIC DNA]</scope>
    <source>
        <strain evidence="1">BV-YZ2020</strain>
    </source>
</reference>
<dbReference type="Proteomes" id="UP000828941">
    <property type="component" value="Chromosome 7"/>
</dbReference>
<proteinExistence type="predicted"/>
<dbReference type="EMBL" id="CM039432">
    <property type="protein sequence ID" value="KAI4332291.1"/>
    <property type="molecule type" value="Genomic_DNA"/>
</dbReference>
<gene>
    <name evidence="1" type="ORF">L6164_017213</name>
</gene>
<name>A0ACB9N8H9_BAUVA</name>